<dbReference type="InterPro" id="IPR051836">
    <property type="entry name" value="Kremen_rcpt"/>
</dbReference>
<keyword evidence="2" id="KW-0812">Transmembrane</keyword>
<dbReference type="Proteomes" id="UP001239445">
    <property type="component" value="Unassembled WGS sequence"/>
</dbReference>
<organism evidence="9 10">
    <name type="scientific">Echria macrotheca</name>
    <dbReference type="NCBI Taxonomy" id="438768"/>
    <lineage>
        <taxon>Eukaryota</taxon>
        <taxon>Fungi</taxon>
        <taxon>Dikarya</taxon>
        <taxon>Ascomycota</taxon>
        <taxon>Pezizomycotina</taxon>
        <taxon>Sordariomycetes</taxon>
        <taxon>Sordariomycetidae</taxon>
        <taxon>Sordariales</taxon>
        <taxon>Schizotheciaceae</taxon>
        <taxon>Echria</taxon>
    </lineage>
</organism>
<dbReference type="GO" id="GO:0005886">
    <property type="term" value="C:plasma membrane"/>
    <property type="evidence" value="ECO:0007669"/>
    <property type="project" value="TreeGrafter"/>
</dbReference>
<evidence type="ECO:0000256" key="7">
    <source>
        <dbReference type="SAM" id="SignalP"/>
    </source>
</evidence>
<keyword evidence="10" id="KW-1185">Reference proteome</keyword>
<dbReference type="SMART" id="SM00321">
    <property type="entry name" value="WSC"/>
    <property type="match status" value="1"/>
</dbReference>
<sequence>MKFFFAVPLAALASQVTATTLASGSSSTSATPSTSIPRPNTWTALGCYSQDAAHPVLDQKTTGNDNFMSIGLCTTRCADGNFPFAGLQGGNVCWCGTKLSGDLAKDKSACNVPCAGYALDTCGGANALNVLKIEGIDVPVPSTTITTAPPATSTFTKPGTVITAISTAGAMRNFGIFGW</sequence>
<evidence type="ECO:0000259" key="8">
    <source>
        <dbReference type="PROSITE" id="PS51212"/>
    </source>
</evidence>
<keyword evidence="5" id="KW-0472">Membrane</keyword>
<evidence type="ECO:0000256" key="3">
    <source>
        <dbReference type="ARBA" id="ARBA00022729"/>
    </source>
</evidence>
<proteinExistence type="predicted"/>
<protein>
    <submittedName>
        <fullName evidence="9">WSC domain-containing protein</fullName>
    </submittedName>
</protein>
<accession>A0AAJ0B1Y2</accession>
<keyword evidence="6" id="KW-0325">Glycoprotein</keyword>
<evidence type="ECO:0000313" key="10">
    <source>
        <dbReference type="Proteomes" id="UP001239445"/>
    </source>
</evidence>
<gene>
    <name evidence="9" type="ORF">QBC47DRAFT_395512</name>
</gene>
<keyword evidence="3 7" id="KW-0732">Signal</keyword>
<dbReference type="Pfam" id="PF01822">
    <property type="entry name" value="WSC"/>
    <property type="match status" value="1"/>
</dbReference>
<dbReference type="EMBL" id="MU839853">
    <property type="protein sequence ID" value="KAK1749710.1"/>
    <property type="molecule type" value="Genomic_DNA"/>
</dbReference>
<evidence type="ECO:0000256" key="4">
    <source>
        <dbReference type="ARBA" id="ARBA00022989"/>
    </source>
</evidence>
<dbReference type="AlphaFoldDB" id="A0AAJ0B1Y2"/>
<comment type="caution">
    <text evidence="9">The sequence shown here is derived from an EMBL/GenBank/DDBJ whole genome shotgun (WGS) entry which is preliminary data.</text>
</comment>
<evidence type="ECO:0000256" key="5">
    <source>
        <dbReference type="ARBA" id="ARBA00023136"/>
    </source>
</evidence>
<dbReference type="PANTHER" id="PTHR24269:SF16">
    <property type="entry name" value="PROTEIN SLG1"/>
    <property type="match status" value="1"/>
</dbReference>
<feature type="signal peptide" evidence="7">
    <location>
        <begin position="1"/>
        <end position="18"/>
    </location>
</feature>
<evidence type="ECO:0000256" key="1">
    <source>
        <dbReference type="ARBA" id="ARBA00004167"/>
    </source>
</evidence>
<reference evidence="9" key="1">
    <citation type="submission" date="2023-06" db="EMBL/GenBank/DDBJ databases">
        <title>Genome-scale phylogeny and comparative genomics of the fungal order Sordariales.</title>
        <authorList>
            <consortium name="Lawrence Berkeley National Laboratory"/>
            <person name="Hensen N."/>
            <person name="Bonometti L."/>
            <person name="Westerberg I."/>
            <person name="Brannstrom I.O."/>
            <person name="Guillou S."/>
            <person name="Cros-Aarteil S."/>
            <person name="Calhoun S."/>
            <person name="Haridas S."/>
            <person name="Kuo A."/>
            <person name="Mondo S."/>
            <person name="Pangilinan J."/>
            <person name="Riley R."/>
            <person name="Labutti K."/>
            <person name="Andreopoulos B."/>
            <person name="Lipzen A."/>
            <person name="Chen C."/>
            <person name="Yanf M."/>
            <person name="Daum C."/>
            <person name="Ng V."/>
            <person name="Clum A."/>
            <person name="Steindorff A."/>
            <person name="Ohm R."/>
            <person name="Martin F."/>
            <person name="Silar P."/>
            <person name="Natvig D."/>
            <person name="Lalanne C."/>
            <person name="Gautier V."/>
            <person name="Ament-Velasquez S.L."/>
            <person name="Kruys A."/>
            <person name="Hutchinson M.I."/>
            <person name="Powell A.J."/>
            <person name="Barry K."/>
            <person name="Miller A.N."/>
            <person name="Grigoriev I.V."/>
            <person name="Debuchy R."/>
            <person name="Gladieux P."/>
            <person name="Thoren M.H."/>
            <person name="Johannesson H."/>
        </authorList>
    </citation>
    <scope>NUCLEOTIDE SEQUENCE</scope>
    <source>
        <strain evidence="9">PSN4</strain>
    </source>
</reference>
<evidence type="ECO:0000313" key="9">
    <source>
        <dbReference type="EMBL" id="KAK1749710.1"/>
    </source>
</evidence>
<name>A0AAJ0B1Y2_9PEZI</name>
<feature type="domain" description="WSC" evidence="8">
    <location>
        <begin position="41"/>
        <end position="134"/>
    </location>
</feature>
<evidence type="ECO:0000256" key="6">
    <source>
        <dbReference type="ARBA" id="ARBA00023180"/>
    </source>
</evidence>
<dbReference type="PROSITE" id="PS51212">
    <property type="entry name" value="WSC"/>
    <property type="match status" value="1"/>
</dbReference>
<keyword evidence="4" id="KW-1133">Transmembrane helix</keyword>
<dbReference type="PANTHER" id="PTHR24269">
    <property type="entry name" value="KREMEN PROTEIN"/>
    <property type="match status" value="1"/>
</dbReference>
<feature type="chain" id="PRO_5042464928" evidence="7">
    <location>
        <begin position="19"/>
        <end position="179"/>
    </location>
</feature>
<evidence type="ECO:0000256" key="2">
    <source>
        <dbReference type="ARBA" id="ARBA00022692"/>
    </source>
</evidence>
<dbReference type="InterPro" id="IPR002889">
    <property type="entry name" value="WSC_carb-bd"/>
</dbReference>
<comment type="subcellular location">
    <subcellularLocation>
        <location evidence="1">Membrane</location>
        <topology evidence="1">Single-pass membrane protein</topology>
    </subcellularLocation>
</comment>